<dbReference type="Proteomes" id="UP000237144">
    <property type="component" value="Unassembled WGS sequence"/>
</dbReference>
<reference evidence="1 2" key="1">
    <citation type="journal article" date="2018" name="Front. Microbiol.">
        <title>Prospects for Fungal Bioremediation of Acidic Radioactive Waste Sites: Characterization and Genome Sequence of Rhodotorula taiwanensis MD1149.</title>
        <authorList>
            <person name="Tkavc R."/>
            <person name="Matrosova V.Y."/>
            <person name="Grichenko O.E."/>
            <person name="Gostincar C."/>
            <person name="Volpe R.P."/>
            <person name="Klimenkova P."/>
            <person name="Gaidamakova E.K."/>
            <person name="Zhou C.E."/>
            <person name="Stewart B.J."/>
            <person name="Lyman M.G."/>
            <person name="Malfatti S.A."/>
            <person name="Rubinfeld B."/>
            <person name="Courtot M."/>
            <person name="Singh J."/>
            <person name="Dalgard C.L."/>
            <person name="Hamilton T."/>
            <person name="Frey K.G."/>
            <person name="Gunde-Cimerman N."/>
            <person name="Dugan L."/>
            <person name="Daly M.J."/>
        </authorList>
    </citation>
    <scope>NUCLEOTIDE SEQUENCE [LARGE SCALE GENOMIC DNA]</scope>
    <source>
        <strain evidence="1 2">MD1149</strain>
    </source>
</reference>
<dbReference type="AlphaFoldDB" id="A0A2S5BFJ4"/>
<proteinExistence type="predicted"/>
<sequence>MTAVDGLPASTAPSVPEVPDNLLAAPLVDLQPWEKLTGEPREFADDLEDLVSLLQSSAPRRSATNKTVP</sequence>
<organism evidence="1 2">
    <name type="scientific">Rhodotorula taiwanensis</name>
    <dbReference type="NCBI Taxonomy" id="741276"/>
    <lineage>
        <taxon>Eukaryota</taxon>
        <taxon>Fungi</taxon>
        <taxon>Dikarya</taxon>
        <taxon>Basidiomycota</taxon>
        <taxon>Pucciniomycotina</taxon>
        <taxon>Microbotryomycetes</taxon>
        <taxon>Sporidiobolales</taxon>
        <taxon>Sporidiobolaceae</taxon>
        <taxon>Rhodotorula</taxon>
    </lineage>
</organism>
<gene>
    <name evidence="1" type="ORF">BMF94_1434</name>
</gene>
<protein>
    <submittedName>
        <fullName evidence="1">Uncharacterized protein</fullName>
    </submittedName>
</protein>
<name>A0A2S5BFJ4_9BASI</name>
<evidence type="ECO:0000313" key="1">
    <source>
        <dbReference type="EMBL" id="POY75531.1"/>
    </source>
</evidence>
<accession>A0A2S5BFJ4</accession>
<comment type="caution">
    <text evidence="1">The sequence shown here is derived from an EMBL/GenBank/DDBJ whole genome shotgun (WGS) entry which is preliminary data.</text>
</comment>
<dbReference type="EMBL" id="PJQD01000014">
    <property type="protein sequence ID" value="POY75531.1"/>
    <property type="molecule type" value="Genomic_DNA"/>
</dbReference>
<evidence type="ECO:0000313" key="2">
    <source>
        <dbReference type="Proteomes" id="UP000237144"/>
    </source>
</evidence>
<keyword evidence="2" id="KW-1185">Reference proteome</keyword>